<comment type="caution">
    <text evidence="1">The sequence shown here is derived from an EMBL/GenBank/DDBJ whole genome shotgun (WGS) entry which is preliminary data.</text>
</comment>
<dbReference type="Proteomes" id="UP000799755">
    <property type="component" value="Unassembled WGS sequence"/>
</dbReference>
<keyword evidence="2" id="KW-1185">Reference proteome</keyword>
<name>A0ACB6RCU0_9PLEO</name>
<organism evidence="1 2">
    <name type="scientific">Lindgomyces ingoldianus</name>
    <dbReference type="NCBI Taxonomy" id="673940"/>
    <lineage>
        <taxon>Eukaryota</taxon>
        <taxon>Fungi</taxon>
        <taxon>Dikarya</taxon>
        <taxon>Ascomycota</taxon>
        <taxon>Pezizomycotina</taxon>
        <taxon>Dothideomycetes</taxon>
        <taxon>Pleosporomycetidae</taxon>
        <taxon>Pleosporales</taxon>
        <taxon>Lindgomycetaceae</taxon>
        <taxon>Lindgomyces</taxon>
    </lineage>
</organism>
<protein>
    <submittedName>
        <fullName evidence="1">Uncharacterized protein</fullName>
    </submittedName>
</protein>
<evidence type="ECO:0000313" key="2">
    <source>
        <dbReference type="Proteomes" id="UP000799755"/>
    </source>
</evidence>
<accession>A0ACB6RCU0</accession>
<evidence type="ECO:0000313" key="1">
    <source>
        <dbReference type="EMBL" id="KAF2476912.1"/>
    </source>
</evidence>
<proteinExistence type="predicted"/>
<gene>
    <name evidence="1" type="ORF">BDR25DRAFT_42126</name>
</gene>
<reference evidence="1" key="1">
    <citation type="journal article" date="2020" name="Stud. Mycol.">
        <title>101 Dothideomycetes genomes: a test case for predicting lifestyles and emergence of pathogens.</title>
        <authorList>
            <person name="Haridas S."/>
            <person name="Albert R."/>
            <person name="Binder M."/>
            <person name="Bloem J."/>
            <person name="Labutti K."/>
            <person name="Salamov A."/>
            <person name="Andreopoulos B."/>
            <person name="Baker S."/>
            <person name="Barry K."/>
            <person name="Bills G."/>
            <person name="Bluhm B."/>
            <person name="Cannon C."/>
            <person name="Castanera R."/>
            <person name="Culley D."/>
            <person name="Daum C."/>
            <person name="Ezra D."/>
            <person name="Gonzalez J."/>
            <person name="Henrissat B."/>
            <person name="Kuo A."/>
            <person name="Liang C."/>
            <person name="Lipzen A."/>
            <person name="Lutzoni F."/>
            <person name="Magnuson J."/>
            <person name="Mondo S."/>
            <person name="Nolan M."/>
            <person name="Ohm R."/>
            <person name="Pangilinan J."/>
            <person name="Park H.-J."/>
            <person name="Ramirez L."/>
            <person name="Alfaro M."/>
            <person name="Sun H."/>
            <person name="Tritt A."/>
            <person name="Yoshinaga Y."/>
            <person name="Zwiers L.-H."/>
            <person name="Turgeon B."/>
            <person name="Goodwin S."/>
            <person name="Spatafora J."/>
            <person name="Crous P."/>
            <person name="Grigoriev I."/>
        </authorList>
    </citation>
    <scope>NUCLEOTIDE SEQUENCE</scope>
    <source>
        <strain evidence="1">ATCC 200398</strain>
    </source>
</reference>
<dbReference type="EMBL" id="MU003493">
    <property type="protein sequence ID" value="KAF2476912.1"/>
    <property type="molecule type" value="Genomic_DNA"/>
</dbReference>
<sequence length="395" mass="44655">MVQDSDDSLRYFPWDWTIESLDQTTHKCPSVSSLLGTFAIVNGVVSLLAVFFGHRLVVKKLTCGFFGKRGSRAWTWMWILPVGLQLAANAFIALLIKKSTGYTADFKISELMLFLVARPRLSWIVLGAFAFKSTKNRPEKEKIKPTTPNLDEYQPTSHPYEQSWHESSNPSFTSYSSQTPLFTHPHPPPQHPNYPYYHNTTLYPPLHDTSHTSYHRVLDDEMESSRSPSTSRGHGYFSGSRDFPWWSAFMSQFIGEFILQIITLYLMGRTAHFATLHGYYKVSSDAYWALPPAARMMYSGALYYLVGGGLFLIFAGLFIVYSVCSSRIKYFGKASSTGIFLALAVLLISTWMGSWIFWAGFVRLAGNLYCPPKLIHQGVIWTFFSTIGIVLGTGI</sequence>